<dbReference type="GO" id="GO:0009435">
    <property type="term" value="P:NAD+ biosynthetic process"/>
    <property type="evidence" value="ECO:0007669"/>
    <property type="project" value="UniProtKB-UniPathway"/>
</dbReference>
<dbReference type="SUPFAM" id="SSF52402">
    <property type="entry name" value="Adenine nucleotide alpha hydrolases-like"/>
    <property type="match status" value="1"/>
</dbReference>
<keyword evidence="1" id="KW-0436">Ligase</keyword>
<name>A0A158L0A0_9BURK</name>
<dbReference type="InterPro" id="IPR014729">
    <property type="entry name" value="Rossmann-like_a/b/a_fold"/>
</dbReference>
<evidence type="ECO:0000259" key="2">
    <source>
        <dbReference type="Pfam" id="PF02540"/>
    </source>
</evidence>
<sequence length="145" mass="16154">MNLASDDLKAWQLDVIAELGVGQRFDEGSERERRIAFLSDYLTSHGPRTDVLGISGGVDLLAAGRLAQLSVERLCARRYEAHFVAVRLPYGAQRDEEDAQRALNFVRPDETLTVDTQSAADDMLRALEQGARSMRTIISEILCLF</sequence>
<dbReference type="RefSeq" id="WP_061151975.1">
    <property type="nucleotide sequence ID" value="NZ_FCOM02000078.1"/>
</dbReference>
<dbReference type="InterPro" id="IPR022310">
    <property type="entry name" value="NAD/GMP_synthase"/>
</dbReference>
<evidence type="ECO:0000313" key="3">
    <source>
        <dbReference type="EMBL" id="SAL86794.1"/>
    </source>
</evidence>
<dbReference type="EMBL" id="FCOM02000078">
    <property type="protein sequence ID" value="SAL86794.1"/>
    <property type="molecule type" value="Genomic_DNA"/>
</dbReference>
<organism evidence="3 4">
    <name type="scientific">Caballeronia arvi</name>
    <dbReference type="NCBI Taxonomy" id="1777135"/>
    <lineage>
        <taxon>Bacteria</taxon>
        <taxon>Pseudomonadati</taxon>
        <taxon>Pseudomonadota</taxon>
        <taxon>Betaproteobacteria</taxon>
        <taxon>Burkholderiales</taxon>
        <taxon>Burkholderiaceae</taxon>
        <taxon>Caballeronia</taxon>
    </lineage>
</organism>
<reference evidence="3" key="1">
    <citation type="submission" date="2016-01" db="EMBL/GenBank/DDBJ databases">
        <authorList>
            <person name="Peeters C."/>
        </authorList>
    </citation>
    <scope>NUCLEOTIDE SEQUENCE [LARGE SCALE GENOMIC DNA]</scope>
    <source>
        <strain evidence="3">LMG 29317</strain>
    </source>
</reference>
<dbReference type="UniPathway" id="UPA00253"/>
<dbReference type="GO" id="GO:0016874">
    <property type="term" value="F:ligase activity"/>
    <property type="evidence" value="ECO:0007669"/>
    <property type="project" value="UniProtKB-KW"/>
</dbReference>
<feature type="domain" description="NAD/GMP synthase" evidence="2">
    <location>
        <begin position="33"/>
        <end position="131"/>
    </location>
</feature>
<protein>
    <submittedName>
        <fullName evidence="3">NAD synthetase</fullName>
    </submittedName>
</protein>
<evidence type="ECO:0000256" key="1">
    <source>
        <dbReference type="ARBA" id="ARBA00022598"/>
    </source>
</evidence>
<dbReference type="AlphaFoldDB" id="A0A158L0A0"/>
<dbReference type="Gene3D" id="3.40.50.620">
    <property type="entry name" value="HUPs"/>
    <property type="match status" value="1"/>
</dbReference>
<evidence type="ECO:0000313" key="4">
    <source>
        <dbReference type="Proteomes" id="UP000055019"/>
    </source>
</evidence>
<dbReference type="Proteomes" id="UP000055019">
    <property type="component" value="Unassembled WGS sequence"/>
</dbReference>
<keyword evidence="4" id="KW-1185">Reference proteome</keyword>
<dbReference type="Pfam" id="PF02540">
    <property type="entry name" value="NAD_synthase"/>
    <property type="match status" value="1"/>
</dbReference>
<gene>
    <name evidence="3" type="ORF">AWB74_07851</name>
</gene>
<comment type="caution">
    <text evidence="3">The sequence shown here is derived from an EMBL/GenBank/DDBJ whole genome shotgun (WGS) entry which is preliminary data.</text>
</comment>
<proteinExistence type="predicted"/>
<accession>A0A158L0A0</accession>